<evidence type="ECO:0000256" key="2">
    <source>
        <dbReference type="SAM" id="SignalP"/>
    </source>
</evidence>
<feature type="chain" id="PRO_5014727434" evidence="2">
    <location>
        <begin position="37"/>
        <end position="135"/>
    </location>
</feature>
<organism evidence="3">
    <name type="scientific">Anopheles braziliensis</name>
    <dbReference type="NCBI Taxonomy" id="58242"/>
    <lineage>
        <taxon>Eukaryota</taxon>
        <taxon>Metazoa</taxon>
        <taxon>Ecdysozoa</taxon>
        <taxon>Arthropoda</taxon>
        <taxon>Hexapoda</taxon>
        <taxon>Insecta</taxon>
        <taxon>Pterygota</taxon>
        <taxon>Neoptera</taxon>
        <taxon>Endopterygota</taxon>
        <taxon>Diptera</taxon>
        <taxon>Nematocera</taxon>
        <taxon>Culicoidea</taxon>
        <taxon>Culicidae</taxon>
        <taxon>Anophelinae</taxon>
        <taxon>Anopheles</taxon>
    </lineage>
</organism>
<sequence>MRCLLLAFRFSRFFFSCSSISRSVLILCTSISRCLAKSTGCGAVMLLRWATGVSGAMELLEGDGRCILLVPRCTVSSTTSDALIRSTTFVWVSARTDVPLTFRIMSSGMRPARRAAPPGLTLSTNTGLSPDTFIP</sequence>
<feature type="region of interest" description="Disordered" evidence="1">
    <location>
        <begin position="113"/>
        <end position="135"/>
    </location>
</feature>
<dbReference type="AlphaFoldDB" id="A0A2M3ZXU0"/>
<feature type="signal peptide" evidence="2">
    <location>
        <begin position="1"/>
        <end position="36"/>
    </location>
</feature>
<proteinExistence type="predicted"/>
<name>A0A2M3ZXU0_9DIPT</name>
<protein>
    <submittedName>
        <fullName evidence="3">Putative secreted peptide</fullName>
    </submittedName>
</protein>
<dbReference type="EMBL" id="GGFM01012564">
    <property type="protein sequence ID" value="MBW33315.1"/>
    <property type="molecule type" value="Transcribed_RNA"/>
</dbReference>
<reference evidence="3" key="1">
    <citation type="submission" date="2018-01" db="EMBL/GenBank/DDBJ databases">
        <title>An insight into the sialome of Amazonian anophelines.</title>
        <authorList>
            <person name="Ribeiro J.M."/>
            <person name="Scarpassa V."/>
            <person name="Calvo E."/>
        </authorList>
    </citation>
    <scope>NUCLEOTIDE SEQUENCE</scope>
    <source>
        <tissue evidence="3">Salivary glands</tissue>
    </source>
</reference>
<keyword evidence="2" id="KW-0732">Signal</keyword>
<evidence type="ECO:0000256" key="1">
    <source>
        <dbReference type="SAM" id="MobiDB-lite"/>
    </source>
</evidence>
<accession>A0A2M3ZXU0</accession>
<evidence type="ECO:0000313" key="3">
    <source>
        <dbReference type="EMBL" id="MBW33315.1"/>
    </source>
</evidence>